<comment type="caution">
    <text evidence="1">The sequence shown here is derived from an EMBL/GenBank/DDBJ whole genome shotgun (WGS) entry which is preliminary data.</text>
</comment>
<accession>A0A2S9X5K7</accession>
<evidence type="ECO:0000313" key="2">
    <source>
        <dbReference type="Proteomes" id="UP000239469"/>
    </source>
</evidence>
<proteinExistence type="predicted"/>
<dbReference type="OrthoDB" id="9863727at2"/>
<dbReference type="RefSeq" id="WP_106076502.1">
    <property type="nucleotide sequence ID" value="NZ_MTBD01000020.1"/>
</dbReference>
<reference evidence="1 2" key="1">
    <citation type="submission" date="2017-01" db="EMBL/GenBank/DDBJ databases">
        <title>New insights into the genetic diversity of Chromobacterium isolated from tropical freshwater lake.</title>
        <authorList>
            <person name="Santos A.B."/>
            <person name="Nascimento A.M."/>
            <person name="Da Silva P.C."/>
        </authorList>
    </citation>
    <scope>NUCLEOTIDE SEQUENCE [LARGE SCALE GENOMIC DNA]</scope>
    <source>
        <strain evidence="1 2">56AF</strain>
    </source>
</reference>
<evidence type="ECO:0000313" key="1">
    <source>
        <dbReference type="EMBL" id="PRP71011.1"/>
    </source>
</evidence>
<sequence length="78" mass="8546">MSISPIKDFSALDLERAVAETLEDLTGKPWRVSIGEISYPSNSETPWDDQTDRLKLTLSAQEDIALPHSPTGLGGFDD</sequence>
<organism evidence="1 2">
    <name type="scientific">Chromobacterium amazonense</name>
    <dbReference type="NCBI Taxonomy" id="1382803"/>
    <lineage>
        <taxon>Bacteria</taxon>
        <taxon>Pseudomonadati</taxon>
        <taxon>Pseudomonadota</taxon>
        <taxon>Betaproteobacteria</taxon>
        <taxon>Neisseriales</taxon>
        <taxon>Chromobacteriaceae</taxon>
        <taxon>Chromobacterium</taxon>
    </lineage>
</organism>
<dbReference type="AlphaFoldDB" id="A0A2S9X5K7"/>
<dbReference type="EMBL" id="MTBD01000020">
    <property type="protein sequence ID" value="PRP71011.1"/>
    <property type="molecule type" value="Genomic_DNA"/>
</dbReference>
<dbReference type="Proteomes" id="UP000239469">
    <property type="component" value="Unassembled WGS sequence"/>
</dbReference>
<protein>
    <submittedName>
        <fullName evidence="1">Uncharacterized protein</fullName>
    </submittedName>
</protein>
<name>A0A2S9X5K7_9NEIS</name>
<gene>
    <name evidence="1" type="ORF">BUE93_08630</name>
</gene>